<keyword evidence="1" id="KW-0472">Membrane</keyword>
<evidence type="ECO:0000256" key="1">
    <source>
        <dbReference type="SAM" id="Phobius"/>
    </source>
</evidence>
<reference evidence="3" key="1">
    <citation type="journal article" date="2017" name="Nat. Ecol. Evol.">
        <title>Genome expansion and lineage-specific genetic innovations in the forest pathogenic fungi Armillaria.</title>
        <authorList>
            <person name="Sipos G."/>
            <person name="Prasanna A.N."/>
            <person name="Walter M.C."/>
            <person name="O'Connor E."/>
            <person name="Balint B."/>
            <person name="Krizsan K."/>
            <person name="Kiss B."/>
            <person name="Hess J."/>
            <person name="Varga T."/>
            <person name="Slot J."/>
            <person name="Riley R."/>
            <person name="Boka B."/>
            <person name="Rigling D."/>
            <person name="Barry K."/>
            <person name="Lee J."/>
            <person name="Mihaltcheva S."/>
            <person name="LaButti K."/>
            <person name="Lipzen A."/>
            <person name="Waldron R."/>
            <person name="Moloney N.M."/>
            <person name="Sperisen C."/>
            <person name="Kredics L."/>
            <person name="Vagvoelgyi C."/>
            <person name="Patrignani A."/>
            <person name="Fitzpatrick D."/>
            <person name="Nagy I."/>
            <person name="Doyle S."/>
            <person name="Anderson J.B."/>
            <person name="Grigoriev I.V."/>
            <person name="Gueldener U."/>
            <person name="Muensterkoetter M."/>
            <person name="Nagy L.G."/>
        </authorList>
    </citation>
    <scope>NUCLEOTIDE SEQUENCE [LARGE SCALE GENOMIC DNA]</scope>
    <source>
        <strain evidence="3">28-4</strain>
    </source>
</reference>
<dbReference type="AlphaFoldDB" id="A0A2H3BWG3"/>
<keyword evidence="1" id="KW-1133">Transmembrane helix</keyword>
<organism evidence="2 3">
    <name type="scientific">Armillaria solidipes</name>
    <dbReference type="NCBI Taxonomy" id="1076256"/>
    <lineage>
        <taxon>Eukaryota</taxon>
        <taxon>Fungi</taxon>
        <taxon>Dikarya</taxon>
        <taxon>Basidiomycota</taxon>
        <taxon>Agaricomycotina</taxon>
        <taxon>Agaricomycetes</taxon>
        <taxon>Agaricomycetidae</taxon>
        <taxon>Agaricales</taxon>
        <taxon>Marasmiineae</taxon>
        <taxon>Physalacriaceae</taxon>
        <taxon>Armillaria</taxon>
    </lineage>
</organism>
<sequence>MIRQRQKLSHGAFSTSAISLKAILREREHLNVPLTLSVLDREINLLPDVPTQLYTGAMQSTVPKSTLNSAAHCMMAIHVLLQDEHITYPGLVERVDELLYRLVPWMTWTLDSFISSPQIFIPTLPVDGNICANIVTATGLCALLIIVPHFFPQLFRNFPSSSHFRTISILLPRMTLTWILSAELHFHEPADILPLAMKGLLSGQCGQIYRKQLIQVLQALPVDRLTSCLPRLISLMQDRHDSEEIWKYLLLNISMVKIVGSPLSMSASLTNALLLNRSVHWTCQLIRHAQLVQESSNVIHYAKQIVEICFDYLESIFLISEPRWIVQAIDSGLLACLFASNEPSKTGDLIVEIITVNLVWRTILRAAHRAMRHIKPVSTAAWQKLATNIFDRWEVRNHINSEFNLCGNEEKCPLPPNKPVRLQRCTGCGIAFCSPSCQREAGEDHLRVCRDQRQRTKAGYPEDFSHRDRIYLQILINDTLVKEQTLMEEKTSECSRDTPSETVLAHLDYTTFPVSFSIMSFEELREVYANSHDLFEAVAMAENNALQNPISMKGEHEKTKGILLVTLIPWGNRPRADFQWLEFCPLHDLGCFQLLQEPILMNSLILTR</sequence>
<keyword evidence="1" id="KW-0812">Transmembrane</keyword>
<gene>
    <name evidence="2" type="ORF">ARMSODRAFT_1085937</name>
</gene>
<dbReference type="Proteomes" id="UP000218334">
    <property type="component" value="Unassembled WGS sequence"/>
</dbReference>
<evidence type="ECO:0000313" key="3">
    <source>
        <dbReference type="Proteomes" id="UP000218334"/>
    </source>
</evidence>
<protein>
    <recommendedName>
        <fullName evidence="4">MYND-type domain-containing protein</fullName>
    </recommendedName>
</protein>
<name>A0A2H3BWG3_9AGAR</name>
<keyword evidence="3" id="KW-1185">Reference proteome</keyword>
<evidence type="ECO:0000313" key="2">
    <source>
        <dbReference type="EMBL" id="PBK67396.1"/>
    </source>
</evidence>
<dbReference type="Gene3D" id="6.10.140.2220">
    <property type="match status" value="1"/>
</dbReference>
<feature type="transmembrane region" description="Helical" evidence="1">
    <location>
        <begin position="130"/>
        <end position="151"/>
    </location>
</feature>
<accession>A0A2H3BWG3</accession>
<evidence type="ECO:0008006" key="4">
    <source>
        <dbReference type="Google" id="ProtNLM"/>
    </source>
</evidence>
<proteinExistence type="predicted"/>
<dbReference type="Gene3D" id="1.10.220.160">
    <property type="match status" value="1"/>
</dbReference>
<dbReference type="EMBL" id="KZ293436">
    <property type="protein sequence ID" value="PBK67396.1"/>
    <property type="molecule type" value="Genomic_DNA"/>
</dbReference>